<feature type="compositionally biased region" description="Polar residues" evidence="5">
    <location>
        <begin position="602"/>
        <end position="620"/>
    </location>
</feature>
<evidence type="ECO:0000256" key="4">
    <source>
        <dbReference type="ARBA" id="ARBA00023242"/>
    </source>
</evidence>
<keyword evidence="6" id="KW-1185">Reference proteome</keyword>
<feature type="compositionally biased region" description="Low complexity" evidence="5">
    <location>
        <begin position="530"/>
        <end position="547"/>
    </location>
</feature>
<feature type="compositionally biased region" description="Low complexity" evidence="5">
    <location>
        <begin position="363"/>
        <end position="384"/>
    </location>
</feature>
<dbReference type="RefSeq" id="XP_028257864.1">
    <property type="nucleotide sequence ID" value="XM_028402063.1"/>
</dbReference>
<feature type="compositionally biased region" description="Low complexity" evidence="5">
    <location>
        <begin position="621"/>
        <end position="637"/>
    </location>
</feature>
<protein>
    <submittedName>
        <fullName evidence="7">Microtubule-associated tumor suppressor 1 homolog isoform X1</fullName>
    </submittedName>
</protein>
<dbReference type="GO" id="GO:0005634">
    <property type="term" value="C:nucleus"/>
    <property type="evidence" value="ECO:0007669"/>
    <property type="project" value="UniProtKB-SubCell"/>
</dbReference>
<feature type="compositionally biased region" description="Basic and acidic residues" evidence="5">
    <location>
        <begin position="279"/>
        <end position="288"/>
    </location>
</feature>
<comment type="similarity">
    <text evidence="2">Belongs to the MTUS1 family.</text>
</comment>
<dbReference type="InterPro" id="IPR051293">
    <property type="entry name" value="MTUS1/CCDC69"/>
</dbReference>
<dbReference type="GO" id="GO:0005737">
    <property type="term" value="C:cytoplasm"/>
    <property type="evidence" value="ECO:0007669"/>
    <property type="project" value="TreeGrafter"/>
</dbReference>
<feature type="region of interest" description="Disordered" evidence="5">
    <location>
        <begin position="1"/>
        <end position="69"/>
    </location>
</feature>
<evidence type="ECO:0000313" key="7">
    <source>
        <dbReference type="RefSeq" id="XP_028257864.1"/>
    </source>
</evidence>
<feature type="compositionally biased region" description="Polar residues" evidence="5">
    <location>
        <begin position="1119"/>
        <end position="1133"/>
    </location>
</feature>
<evidence type="ECO:0000256" key="1">
    <source>
        <dbReference type="ARBA" id="ARBA00004123"/>
    </source>
</evidence>
<feature type="compositionally biased region" description="Basic and acidic residues" evidence="5">
    <location>
        <begin position="402"/>
        <end position="416"/>
    </location>
</feature>
<feature type="compositionally biased region" description="Basic and acidic residues" evidence="5">
    <location>
        <begin position="765"/>
        <end position="783"/>
    </location>
</feature>
<feature type="compositionally biased region" description="Acidic residues" evidence="5">
    <location>
        <begin position="176"/>
        <end position="185"/>
    </location>
</feature>
<feature type="region of interest" description="Disordered" evidence="5">
    <location>
        <begin position="1114"/>
        <end position="1142"/>
    </location>
</feature>
<feature type="region of interest" description="Disordered" evidence="5">
    <location>
        <begin position="145"/>
        <end position="185"/>
    </location>
</feature>
<comment type="subcellular location">
    <subcellularLocation>
        <location evidence="1">Nucleus</location>
    </subcellularLocation>
</comment>
<feature type="compositionally biased region" description="Polar residues" evidence="5">
    <location>
        <begin position="147"/>
        <end position="170"/>
    </location>
</feature>
<dbReference type="PANTHER" id="PTHR24200">
    <property type="entry name" value="TOUCAN, ISOFORM A"/>
    <property type="match status" value="1"/>
</dbReference>
<evidence type="ECO:0000313" key="6">
    <source>
        <dbReference type="Proteomes" id="UP000515145"/>
    </source>
</evidence>
<organism evidence="6 7">
    <name type="scientific">Parambassis ranga</name>
    <name type="common">Indian glassy fish</name>
    <dbReference type="NCBI Taxonomy" id="210632"/>
    <lineage>
        <taxon>Eukaryota</taxon>
        <taxon>Metazoa</taxon>
        <taxon>Chordata</taxon>
        <taxon>Craniata</taxon>
        <taxon>Vertebrata</taxon>
        <taxon>Euteleostomi</taxon>
        <taxon>Actinopterygii</taxon>
        <taxon>Neopterygii</taxon>
        <taxon>Teleostei</taxon>
        <taxon>Neoteleostei</taxon>
        <taxon>Acanthomorphata</taxon>
        <taxon>Ovalentaria</taxon>
        <taxon>Ambassidae</taxon>
        <taxon>Parambassis</taxon>
    </lineage>
</organism>
<feature type="region of interest" description="Disordered" evidence="5">
    <location>
        <begin position="206"/>
        <end position="784"/>
    </location>
</feature>
<sequence>MSVPESFPVRGKSASSMKLALRSAGDHNGNAFPISSSSSSSSSSCLGESSPESLRSLSSLSGGRTDSPLDYDMFEVTLMTTVMTKTQTDIVVTKWTPEEESEDASAEKVQTELSESNDNSVSVYLDANSQDTWNDNLTLALSLGDNHGNSNDVSCGSSNGRRHGSSTSDSEATEIPADEDDDEEEALFVSVSSDVGMRESSVALTVNTGELRTEPLTCPEADPPAPEELRGSPPVPRPPPNGQHTEQKFTANKPNSALKTKAAAPKMAASSAVKLSSVEVKRASKVDLKTVTAKVGSRANPPTLKTPGQDRSGPANGKRAAPRKEVVPPADGGKRSAAGPVKVAVVLKAIRGKSSSLKPADRSSVAVRRTLSSSTSSLGSEAVVEGPLDSPRKAVQDVPGAEAKHPTDTSTRRGRGEAAVTEKPQSHSRKVSSKLGPNTRSQGRGSRAEKGPPPGSGTGPPGQGSPGPRQAQTDSSTVVEGAGSGQSQGIPKPRTTAALSPANHPSASVGSAGRPAAPSVSKLPVKGLPTSLSSSSLGSSENNGGTNRAAPAGTKPDERPSRSVLPVGSQTSAKPPSTTAPSDTAASGAPRPPPTRSRTQSLQARTSTTGLKAPTVTNHSTAKAAAAAQTAKVAQTQGLSKPTAHNPLQRSGSARLGRLSSTVDKNKPREAPARPTTTTSSSSAGGTQQQPLPPPDPVTAAVSDVVNANTPVPPGVPVPASDATNPPPGFTAAPAPGFKARSGSRSSPKAGSRLQSTFRAGAPAEPDRSASAKQSKEQVEKKNQAISQLRKLLVQGNRRVEALATVIQHLVTEREDALKQKKDLSLQLAALRGELVTSTQCCERLQTEKEEVRVGLEEASKRLERQHKEELEQLEERLRSFYQTEWDKVHQTYQEEADKYRMLMEQQVEELRSRQEAERKNQEETHSQRMESLRQQYETSIQELKTIQQTDLQSLETTLKETQTSLSEKISELSAEKLDLTEKLQAEEERRRRILSDKNLKDSHTVYLEQELESLKVVLEIKNNQLHQKEKKLMEMDKLRETNVKLEECLNKVQQENEDYKARMDKHAALSKQLSTEQAILQQTLQKESKVNKRLSMENEELLWKLHNGDLLASPRRLSPTSPFGSPRNSASFPTAAPLSPR</sequence>
<evidence type="ECO:0000256" key="3">
    <source>
        <dbReference type="ARBA" id="ARBA00023054"/>
    </source>
</evidence>
<dbReference type="Proteomes" id="UP000515145">
    <property type="component" value="Chromosome 1"/>
</dbReference>
<feature type="compositionally biased region" description="Low complexity" evidence="5">
    <location>
        <begin position="35"/>
        <end position="64"/>
    </location>
</feature>
<feature type="compositionally biased region" description="Low complexity" evidence="5">
    <location>
        <begin position="257"/>
        <end position="274"/>
    </location>
</feature>
<feature type="compositionally biased region" description="Basic and acidic residues" evidence="5">
    <location>
        <begin position="911"/>
        <end position="932"/>
    </location>
</feature>
<reference evidence="7" key="1">
    <citation type="submission" date="2025-08" db="UniProtKB">
        <authorList>
            <consortium name="RefSeq"/>
        </authorList>
    </citation>
    <scope>IDENTIFICATION</scope>
</reference>
<accession>A0A6P7IBZ1</accession>
<feature type="compositionally biased region" description="Polar residues" evidence="5">
    <location>
        <begin position="435"/>
        <end position="444"/>
    </location>
</feature>
<feature type="compositionally biased region" description="Gly residues" evidence="5">
    <location>
        <begin position="456"/>
        <end position="465"/>
    </location>
</feature>
<feature type="compositionally biased region" description="Low complexity" evidence="5">
    <location>
        <begin position="730"/>
        <end position="740"/>
    </location>
</feature>
<evidence type="ECO:0000256" key="5">
    <source>
        <dbReference type="SAM" id="MobiDB-lite"/>
    </source>
</evidence>
<name>A0A6P7IBZ1_9TELE</name>
<gene>
    <name evidence="7" type="primary">LOC114433456</name>
</gene>
<keyword evidence="4" id="KW-0539">Nucleus</keyword>
<dbReference type="PANTHER" id="PTHR24200:SF7">
    <property type="entry name" value="MICROTUBULE-ASSOCIATED TUMOR SUPPRESSOR 1"/>
    <property type="match status" value="1"/>
</dbReference>
<dbReference type="GeneID" id="114433456"/>
<evidence type="ECO:0000256" key="2">
    <source>
        <dbReference type="ARBA" id="ARBA00007585"/>
    </source>
</evidence>
<feature type="compositionally biased region" description="Polar residues" evidence="5">
    <location>
        <begin position="743"/>
        <end position="758"/>
    </location>
</feature>
<dbReference type="AlphaFoldDB" id="A0A6P7IBZ1"/>
<keyword evidence="3" id="KW-0175">Coiled coil</keyword>
<dbReference type="InParanoid" id="A0A6P7IBZ1"/>
<feature type="compositionally biased region" description="Polar residues" evidence="5">
    <location>
        <begin position="242"/>
        <end position="255"/>
    </location>
</feature>
<feature type="compositionally biased region" description="Low complexity" evidence="5">
    <location>
        <begin position="650"/>
        <end position="661"/>
    </location>
</feature>
<proteinExistence type="inferred from homology"/>
<feature type="compositionally biased region" description="Polar residues" evidence="5">
    <location>
        <begin position="568"/>
        <end position="582"/>
    </location>
</feature>
<dbReference type="GO" id="GO:0008017">
    <property type="term" value="F:microtubule binding"/>
    <property type="evidence" value="ECO:0007669"/>
    <property type="project" value="TreeGrafter"/>
</dbReference>
<feature type="region of interest" description="Disordered" evidence="5">
    <location>
        <begin position="911"/>
        <end position="934"/>
    </location>
</feature>
<dbReference type="OrthoDB" id="10038993at2759"/>
<feature type="region of interest" description="Disordered" evidence="5">
    <location>
        <begin position="94"/>
        <end position="119"/>
    </location>
</feature>